<protein>
    <submittedName>
        <fullName evidence="1">Uncharacterized protein</fullName>
    </submittedName>
</protein>
<evidence type="ECO:0000313" key="2">
    <source>
        <dbReference type="Proteomes" id="UP000776629"/>
    </source>
</evidence>
<sequence length="92" mass="10770">MARPLKFKLKDYDFISHKFPKYHDLLVSRAFQHGNEMWIEIKNESDYDSLLDNLCLELGDALNDNGELNADGLRFEEAWDYADREGVPFGEK</sequence>
<keyword evidence="2" id="KW-1185">Reference proteome</keyword>
<gene>
    <name evidence="1" type="ORF">H5993_03750</name>
</gene>
<dbReference type="EMBL" id="JACJJQ010000012">
    <property type="protein sequence ID" value="MBM6753876.1"/>
    <property type="molecule type" value="Genomic_DNA"/>
</dbReference>
<dbReference type="RefSeq" id="WP_204776274.1">
    <property type="nucleotide sequence ID" value="NZ_JACJJQ010000012.1"/>
</dbReference>
<organism evidence="1 2">
    <name type="scientific">Limosilactobacillus alvi</name>
    <dbReference type="NCBI Taxonomy" id="990412"/>
    <lineage>
        <taxon>Bacteria</taxon>
        <taxon>Bacillati</taxon>
        <taxon>Bacillota</taxon>
        <taxon>Bacilli</taxon>
        <taxon>Lactobacillales</taxon>
        <taxon>Lactobacillaceae</taxon>
        <taxon>Limosilactobacillus</taxon>
    </lineage>
</organism>
<dbReference type="Proteomes" id="UP000776629">
    <property type="component" value="Unassembled WGS sequence"/>
</dbReference>
<reference evidence="1 2" key="1">
    <citation type="journal article" date="2021" name="Sci. Rep.">
        <title>The distribution of antibiotic resistance genes in chicken gut microbiota commensals.</title>
        <authorList>
            <person name="Juricova H."/>
            <person name="Matiasovicova J."/>
            <person name="Kubasova T."/>
            <person name="Cejkova D."/>
            <person name="Rychlik I."/>
        </authorList>
    </citation>
    <scope>NUCLEOTIDE SEQUENCE [LARGE SCALE GENOMIC DNA]</scope>
    <source>
        <strain evidence="1 2">An810</strain>
    </source>
</reference>
<comment type="caution">
    <text evidence="1">The sequence shown here is derived from an EMBL/GenBank/DDBJ whole genome shotgun (WGS) entry which is preliminary data.</text>
</comment>
<name>A0ABS2EP51_9LACO</name>
<accession>A0ABS2EP51</accession>
<evidence type="ECO:0000313" key="1">
    <source>
        <dbReference type="EMBL" id="MBM6753876.1"/>
    </source>
</evidence>
<proteinExistence type="predicted"/>